<feature type="transmembrane region" description="Helical" evidence="11">
    <location>
        <begin position="230"/>
        <end position="248"/>
    </location>
</feature>
<evidence type="ECO:0000256" key="10">
    <source>
        <dbReference type="SAM" id="MobiDB-lite"/>
    </source>
</evidence>
<evidence type="ECO:0000256" key="6">
    <source>
        <dbReference type="ARBA" id="ARBA00022989"/>
    </source>
</evidence>
<evidence type="ECO:0000256" key="8">
    <source>
        <dbReference type="ARBA" id="ARBA00023065"/>
    </source>
</evidence>
<dbReference type="InterPro" id="IPR039261">
    <property type="entry name" value="FNR_nucleotide-bd"/>
</dbReference>
<keyword evidence="6 11" id="KW-1133">Transmembrane helix</keyword>
<feature type="domain" description="FAD-binding FR-type" evidence="12">
    <location>
        <begin position="267"/>
        <end position="379"/>
    </location>
</feature>
<evidence type="ECO:0000259" key="12">
    <source>
        <dbReference type="PROSITE" id="PS51384"/>
    </source>
</evidence>
<dbReference type="PANTHER" id="PTHR32361:SF28">
    <property type="entry name" value="FRP1P"/>
    <property type="match status" value="1"/>
</dbReference>
<evidence type="ECO:0000256" key="7">
    <source>
        <dbReference type="ARBA" id="ARBA00023002"/>
    </source>
</evidence>
<dbReference type="InterPro" id="IPR013130">
    <property type="entry name" value="Fe3_Rdtase_TM_dom"/>
</dbReference>
<dbReference type="GO" id="GO:0005886">
    <property type="term" value="C:plasma membrane"/>
    <property type="evidence" value="ECO:0007669"/>
    <property type="project" value="TreeGrafter"/>
</dbReference>
<organism evidence="13 14">
    <name type="scientific">Pseudomassariella vexata</name>
    <dbReference type="NCBI Taxonomy" id="1141098"/>
    <lineage>
        <taxon>Eukaryota</taxon>
        <taxon>Fungi</taxon>
        <taxon>Dikarya</taxon>
        <taxon>Ascomycota</taxon>
        <taxon>Pezizomycotina</taxon>
        <taxon>Sordariomycetes</taxon>
        <taxon>Xylariomycetidae</taxon>
        <taxon>Amphisphaeriales</taxon>
        <taxon>Pseudomassariaceae</taxon>
        <taxon>Pseudomassariella</taxon>
    </lineage>
</organism>
<feature type="compositionally biased region" description="Polar residues" evidence="10">
    <location>
        <begin position="477"/>
        <end position="491"/>
    </location>
</feature>
<keyword evidence="9 11" id="KW-0472">Membrane</keyword>
<evidence type="ECO:0000313" key="13">
    <source>
        <dbReference type="EMBL" id="ORY62987.1"/>
    </source>
</evidence>
<dbReference type="PROSITE" id="PS51384">
    <property type="entry name" value="FAD_FR"/>
    <property type="match status" value="1"/>
</dbReference>
<comment type="caution">
    <text evidence="13">The sequence shown here is derived from an EMBL/GenBank/DDBJ whole genome shotgun (WGS) entry which is preliminary data.</text>
</comment>
<evidence type="ECO:0000256" key="1">
    <source>
        <dbReference type="ARBA" id="ARBA00004141"/>
    </source>
</evidence>
<dbReference type="Pfam" id="PF01794">
    <property type="entry name" value="Ferric_reduct"/>
    <property type="match status" value="1"/>
</dbReference>
<dbReference type="InterPro" id="IPR013121">
    <property type="entry name" value="Fe_red_NAD-bd_6"/>
</dbReference>
<dbReference type="PANTHER" id="PTHR32361">
    <property type="entry name" value="FERRIC/CUPRIC REDUCTASE TRANSMEMBRANE COMPONENT"/>
    <property type="match status" value="1"/>
</dbReference>
<dbReference type="InterPro" id="IPR051410">
    <property type="entry name" value="Ferric/Cupric_Reductase"/>
</dbReference>
<feature type="region of interest" description="Disordered" evidence="10">
    <location>
        <begin position="477"/>
        <end position="518"/>
    </location>
</feature>
<dbReference type="InterPro" id="IPR013112">
    <property type="entry name" value="FAD-bd_8"/>
</dbReference>
<dbReference type="Pfam" id="PF08022">
    <property type="entry name" value="FAD_binding_8"/>
    <property type="match status" value="1"/>
</dbReference>
<evidence type="ECO:0000313" key="14">
    <source>
        <dbReference type="Proteomes" id="UP000193689"/>
    </source>
</evidence>
<dbReference type="GO" id="GO:0006879">
    <property type="term" value="P:intracellular iron ion homeostasis"/>
    <property type="evidence" value="ECO:0007669"/>
    <property type="project" value="TreeGrafter"/>
</dbReference>
<keyword evidence="5" id="KW-0249">Electron transport</keyword>
<dbReference type="Pfam" id="PF08030">
    <property type="entry name" value="NAD_binding_6"/>
    <property type="match status" value="1"/>
</dbReference>
<dbReference type="GO" id="GO:0006826">
    <property type="term" value="P:iron ion transport"/>
    <property type="evidence" value="ECO:0007669"/>
    <property type="project" value="TreeGrafter"/>
</dbReference>
<dbReference type="OrthoDB" id="10006946at2759"/>
<comment type="similarity">
    <text evidence="2">Belongs to the ferric reductase (FRE) family.</text>
</comment>
<reference evidence="13 14" key="1">
    <citation type="submission" date="2016-07" db="EMBL/GenBank/DDBJ databases">
        <title>Pervasive Adenine N6-methylation of Active Genes in Fungi.</title>
        <authorList>
            <consortium name="DOE Joint Genome Institute"/>
            <person name="Mondo S.J."/>
            <person name="Dannebaum R.O."/>
            <person name="Kuo R.C."/>
            <person name="Labutti K."/>
            <person name="Haridas S."/>
            <person name="Kuo A."/>
            <person name="Salamov A."/>
            <person name="Ahrendt S.R."/>
            <person name="Lipzen A."/>
            <person name="Sullivan W."/>
            <person name="Andreopoulos W.B."/>
            <person name="Clum A."/>
            <person name="Lindquist E."/>
            <person name="Daum C."/>
            <person name="Ramamoorthy G.K."/>
            <person name="Gryganskyi A."/>
            <person name="Culley D."/>
            <person name="Magnuson J.K."/>
            <person name="James T.Y."/>
            <person name="O'Malley M.A."/>
            <person name="Stajich J.E."/>
            <person name="Spatafora J.W."/>
            <person name="Visel A."/>
            <person name="Grigoriev I.V."/>
        </authorList>
    </citation>
    <scope>NUCLEOTIDE SEQUENCE [LARGE SCALE GENOMIC DNA]</scope>
    <source>
        <strain evidence="13 14">CBS 129021</strain>
    </source>
</reference>
<sequence>MDHHSSTHSASSSGPTSKPDGHNAASNTQRQRISESTMKYYAAALCGIILLFVIVHWTRSLATRYRVSTKSTVLSPFVAASRLVRRVFIRKIPGFASAGHATLVTVYVGINIALSFTRLEWYKTSNLAARLGWMATANLALVVFLSLKNTPLAILTSYSYERLNVLHQISGYATAVYMVLHAAIFTSYFIEKGNWGLLHENIVTAGIVLGFLMFTSVVEALVLRRLQYELFYIIHVILFIAIIVTLILHQPSFDEDKVAIAACMTAGLWVADRLIRICRLFYNGVNNEATISPLPNGGTQLLLQKPLFGAVPGTHCFVWLPKIRLFESHPFTIVAISPTELVVNSYSGFTKDLRKYAATHPGARLKVSLEGPYGKFSDPLLYDKVVLVAGGSGASFTFGIASNVLQRMTEKSTTQLEFIWAVKTRDHLSWFKDHLNAIRTHTHARNIALKLHTTRVCSPSQDMLGLSGLRPLKRAGTVNSDSSGDMSSPITPITPVSDKEMMPTQKPAPILAPPEGPEKQDDVRAIVLHMDRRTAVTGAVDLPIEQGRPDVAALIKEAVASVDKDKRVLIAACGPDELMTMVRNTAASCITRDGPSVELHIEQFGW</sequence>
<dbReference type="AlphaFoldDB" id="A0A1Y2DUS1"/>
<name>A0A1Y2DUS1_9PEZI</name>
<dbReference type="RefSeq" id="XP_040714644.1">
    <property type="nucleotide sequence ID" value="XM_040854230.1"/>
</dbReference>
<feature type="transmembrane region" description="Helical" evidence="11">
    <location>
        <begin position="40"/>
        <end position="58"/>
    </location>
</feature>
<comment type="subcellular location">
    <subcellularLocation>
        <location evidence="1">Membrane</location>
        <topology evidence="1">Multi-pass membrane protein</topology>
    </subcellularLocation>
</comment>
<dbReference type="SFLD" id="SFLDG01168">
    <property type="entry name" value="Ferric_reductase_subgroup_(FRE"/>
    <property type="match status" value="1"/>
</dbReference>
<evidence type="ECO:0000256" key="9">
    <source>
        <dbReference type="ARBA" id="ARBA00023136"/>
    </source>
</evidence>
<dbReference type="STRING" id="1141098.A0A1Y2DUS1"/>
<proteinExistence type="inferred from homology"/>
<evidence type="ECO:0000256" key="3">
    <source>
        <dbReference type="ARBA" id="ARBA00022448"/>
    </source>
</evidence>
<feature type="transmembrane region" description="Helical" evidence="11">
    <location>
        <begin position="202"/>
        <end position="223"/>
    </location>
</feature>
<evidence type="ECO:0000256" key="11">
    <source>
        <dbReference type="SAM" id="Phobius"/>
    </source>
</evidence>
<keyword evidence="3" id="KW-0813">Transport</keyword>
<keyword evidence="8" id="KW-0406">Ion transport</keyword>
<gene>
    <name evidence="13" type="ORF">BCR38DRAFT_218747</name>
</gene>
<dbReference type="CDD" id="cd06186">
    <property type="entry name" value="NOX_Duox_like_FAD_NADP"/>
    <property type="match status" value="1"/>
</dbReference>
<dbReference type="Proteomes" id="UP000193689">
    <property type="component" value="Unassembled WGS sequence"/>
</dbReference>
<dbReference type="Gene3D" id="3.40.50.80">
    <property type="entry name" value="Nucleotide-binding domain of ferredoxin-NADP reductase (FNR) module"/>
    <property type="match status" value="1"/>
</dbReference>
<accession>A0A1Y2DUS1</accession>
<protein>
    <submittedName>
        <fullName evidence="13">Ferric reductase like transmembrane component</fullName>
    </submittedName>
</protein>
<keyword evidence="4 11" id="KW-0812">Transmembrane</keyword>
<dbReference type="GeneID" id="63770442"/>
<feature type="transmembrane region" description="Helical" evidence="11">
    <location>
        <begin position="169"/>
        <end position="190"/>
    </location>
</feature>
<keyword evidence="14" id="KW-1185">Reference proteome</keyword>
<dbReference type="SFLD" id="SFLDS00052">
    <property type="entry name" value="Ferric_Reductase_Domain"/>
    <property type="match status" value="1"/>
</dbReference>
<dbReference type="SUPFAM" id="SSF52343">
    <property type="entry name" value="Ferredoxin reductase-like, C-terminal NADP-linked domain"/>
    <property type="match status" value="1"/>
</dbReference>
<evidence type="ECO:0000256" key="2">
    <source>
        <dbReference type="ARBA" id="ARBA00006278"/>
    </source>
</evidence>
<dbReference type="GO" id="GO:0015677">
    <property type="term" value="P:copper ion import"/>
    <property type="evidence" value="ECO:0007669"/>
    <property type="project" value="TreeGrafter"/>
</dbReference>
<dbReference type="GO" id="GO:0000293">
    <property type="term" value="F:ferric-chelate reductase activity"/>
    <property type="evidence" value="ECO:0007669"/>
    <property type="project" value="UniProtKB-ARBA"/>
</dbReference>
<evidence type="ECO:0000256" key="5">
    <source>
        <dbReference type="ARBA" id="ARBA00022982"/>
    </source>
</evidence>
<feature type="transmembrane region" description="Helical" evidence="11">
    <location>
        <begin position="128"/>
        <end position="148"/>
    </location>
</feature>
<feature type="transmembrane region" description="Helical" evidence="11">
    <location>
        <begin position="92"/>
        <end position="116"/>
    </location>
</feature>
<dbReference type="InParanoid" id="A0A1Y2DUS1"/>
<evidence type="ECO:0000256" key="4">
    <source>
        <dbReference type="ARBA" id="ARBA00022692"/>
    </source>
</evidence>
<dbReference type="EMBL" id="MCFJ01000008">
    <property type="protein sequence ID" value="ORY62987.1"/>
    <property type="molecule type" value="Genomic_DNA"/>
</dbReference>
<keyword evidence="7" id="KW-0560">Oxidoreductase</keyword>
<feature type="region of interest" description="Disordered" evidence="10">
    <location>
        <begin position="1"/>
        <end position="29"/>
    </location>
</feature>
<dbReference type="InterPro" id="IPR017927">
    <property type="entry name" value="FAD-bd_FR_type"/>
</dbReference>